<keyword evidence="3" id="KW-0328">Glycosyltransferase</keyword>
<dbReference type="CDD" id="cd03801">
    <property type="entry name" value="GT4_PimA-like"/>
    <property type="match status" value="1"/>
</dbReference>
<sequence>MNIAYVSNVVYPFVKGGAEKRIYEEGTRLVKRGHSVTVYGRHFWDGPKEQEFDGLTLRAVSPERELYAGDRRSIGEAVEFSKDLLRPLQRHRREHDVVVASVFPYLPVLTAGLVTGIARTPLVTIWHEVWGPYWNEYLGAMGPAGRAVELCVTRVPQYPVAVSGVTADRLAGIGPARESIAVVPNGIDADRIGAVEPVSTGFDVLFVGRLIEEKNVDALLQAFDVVAAEFDCRLGIVGDGPARETLERTAEDLHHRDRVSFLGFLDDYDEVLAQMRAATVFASPSRREGFGITLVEAMAADCTVVAVRHPQSAAEEVVGDAGFLTEPTVTALVGGLRSALQGERPQTQPTVAAKRYDWDRIAEQSERVYAHAVASYGST</sequence>
<name>A0ABD5P9X9_9EURY</name>
<dbReference type="EC" id="2.4.-.-" evidence="3"/>
<proteinExistence type="predicted"/>
<accession>A0ABD5P9X9</accession>
<dbReference type="Pfam" id="PF00534">
    <property type="entry name" value="Glycos_transf_1"/>
    <property type="match status" value="1"/>
</dbReference>
<gene>
    <name evidence="3" type="ORF">ACFO0N_07000</name>
</gene>
<dbReference type="PANTHER" id="PTHR45947">
    <property type="entry name" value="SULFOQUINOVOSYL TRANSFERASE SQD2"/>
    <property type="match status" value="1"/>
</dbReference>
<keyword evidence="3" id="KW-0808">Transferase</keyword>
<feature type="domain" description="Glycosyltransferase subfamily 4-like N-terminal" evidence="2">
    <location>
        <begin position="16"/>
        <end position="191"/>
    </location>
</feature>
<evidence type="ECO:0000259" key="2">
    <source>
        <dbReference type="Pfam" id="PF13439"/>
    </source>
</evidence>
<dbReference type="Pfam" id="PF13439">
    <property type="entry name" value="Glyco_transf_4"/>
    <property type="match status" value="1"/>
</dbReference>
<dbReference type="Proteomes" id="UP001595921">
    <property type="component" value="Unassembled WGS sequence"/>
</dbReference>
<dbReference type="GO" id="GO:0016757">
    <property type="term" value="F:glycosyltransferase activity"/>
    <property type="evidence" value="ECO:0007669"/>
    <property type="project" value="UniProtKB-KW"/>
</dbReference>
<reference evidence="3 4" key="1">
    <citation type="journal article" date="2019" name="Int. J. Syst. Evol. Microbiol.">
        <title>The Global Catalogue of Microorganisms (GCM) 10K type strain sequencing project: providing services to taxonomists for standard genome sequencing and annotation.</title>
        <authorList>
            <consortium name="The Broad Institute Genomics Platform"/>
            <consortium name="The Broad Institute Genome Sequencing Center for Infectious Disease"/>
            <person name="Wu L."/>
            <person name="Ma J."/>
        </authorList>
    </citation>
    <scope>NUCLEOTIDE SEQUENCE [LARGE SCALE GENOMIC DNA]</scope>
    <source>
        <strain evidence="3 4">CGMCC 1.12553</strain>
    </source>
</reference>
<keyword evidence="4" id="KW-1185">Reference proteome</keyword>
<organism evidence="3 4">
    <name type="scientific">Halobium salinum</name>
    <dbReference type="NCBI Taxonomy" id="1364940"/>
    <lineage>
        <taxon>Archaea</taxon>
        <taxon>Methanobacteriati</taxon>
        <taxon>Methanobacteriota</taxon>
        <taxon>Stenosarchaea group</taxon>
        <taxon>Halobacteria</taxon>
        <taxon>Halobacteriales</taxon>
        <taxon>Haloferacaceae</taxon>
        <taxon>Halobium</taxon>
    </lineage>
</organism>
<dbReference type="InterPro" id="IPR050194">
    <property type="entry name" value="Glycosyltransferase_grp1"/>
</dbReference>
<feature type="domain" description="Glycosyl transferase family 1" evidence="1">
    <location>
        <begin position="200"/>
        <end position="350"/>
    </location>
</feature>
<dbReference type="Gene3D" id="3.40.50.2000">
    <property type="entry name" value="Glycogen Phosphorylase B"/>
    <property type="match status" value="2"/>
</dbReference>
<evidence type="ECO:0000259" key="1">
    <source>
        <dbReference type="Pfam" id="PF00534"/>
    </source>
</evidence>
<comment type="caution">
    <text evidence="3">The sequence shown here is derived from an EMBL/GenBank/DDBJ whole genome shotgun (WGS) entry which is preliminary data.</text>
</comment>
<dbReference type="RefSeq" id="WP_267621998.1">
    <property type="nucleotide sequence ID" value="NZ_JAODIW010000006.1"/>
</dbReference>
<dbReference type="AlphaFoldDB" id="A0ABD5P9X9"/>
<protein>
    <submittedName>
        <fullName evidence="3">Glycosyltransferase family 4 protein</fullName>
        <ecNumber evidence="3">2.4.-.-</ecNumber>
    </submittedName>
</protein>
<dbReference type="InterPro" id="IPR001296">
    <property type="entry name" value="Glyco_trans_1"/>
</dbReference>
<dbReference type="EMBL" id="JBHSDS010000003">
    <property type="protein sequence ID" value="MFC4357695.1"/>
    <property type="molecule type" value="Genomic_DNA"/>
</dbReference>
<evidence type="ECO:0000313" key="3">
    <source>
        <dbReference type="EMBL" id="MFC4357695.1"/>
    </source>
</evidence>
<evidence type="ECO:0000313" key="4">
    <source>
        <dbReference type="Proteomes" id="UP001595921"/>
    </source>
</evidence>
<dbReference type="InterPro" id="IPR028098">
    <property type="entry name" value="Glyco_trans_4-like_N"/>
</dbReference>
<dbReference type="SUPFAM" id="SSF53756">
    <property type="entry name" value="UDP-Glycosyltransferase/glycogen phosphorylase"/>
    <property type="match status" value="1"/>
</dbReference>
<dbReference type="PANTHER" id="PTHR45947:SF3">
    <property type="entry name" value="SULFOQUINOVOSYL TRANSFERASE SQD2"/>
    <property type="match status" value="1"/>
</dbReference>